<organism evidence="2 3">
    <name type="scientific">Monodon monoceros</name>
    <name type="common">Narwhal</name>
    <name type="synonym">Ceratodon monodon</name>
    <dbReference type="NCBI Taxonomy" id="40151"/>
    <lineage>
        <taxon>Eukaryota</taxon>
        <taxon>Metazoa</taxon>
        <taxon>Chordata</taxon>
        <taxon>Craniata</taxon>
        <taxon>Vertebrata</taxon>
        <taxon>Euteleostomi</taxon>
        <taxon>Mammalia</taxon>
        <taxon>Eutheria</taxon>
        <taxon>Laurasiatheria</taxon>
        <taxon>Artiodactyla</taxon>
        <taxon>Whippomorpha</taxon>
        <taxon>Cetacea</taxon>
        <taxon>Odontoceti</taxon>
        <taxon>Monodontidae</taxon>
        <taxon>Monodon</taxon>
    </lineage>
</organism>
<keyword evidence="1" id="KW-1133">Transmembrane helix</keyword>
<protein>
    <submittedName>
        <fullName evidence="2">Uncharacterized protein</fullName>
    </submittedName>
</protein>
<keyword evidence="3" id="KW-1185">Reference proteome</keyword>
<reference evidence="2" key="1">
    <citation type="submission" date="2025-08" db="UniProtKB">
        <authorList>
            <consortium name="Ensembl"/>
        </authorList>
    </citation>
    <scope>IDENTIFICATION</scope>
</reference>
<sequence>MTMAGPYRVVISTPTSSLFTNHDLRIFSVSGPQVQVDSFICEHSTCNVTLRCSVEAGGENTIYGWTPMGPRAILPQEGSTCTPMNPVSKSISSLNLVRQLCAGSEAAAGTFFPVTWIFLGKGLLLLIFLGVLGTWYIQTQVLRKPFMSPQGNENC</sequence>
<dbReference type="InterPro" id="IPR013783">
    <property type="entry name" value="Ig-like_fold"/>
</dbReference>
<dbReference type="GeneTree" id="ENSGT00940000168189"/>
<reference evidence="2" key="2">
    <citation type="submission" date="2025-09" db="UniProtKB">
        <authorList>
            <consortium name="Ensembl"/>
        </authorList>
    </citation>
    <scope>IDENTIFICATION</scope>
</reference>
<dbReference type="AlphaFoldDB" id="A0A8C6AVH9"/>
<evidence type="ECO:0000256" key="1">
    <source>
        <dbReference type="SAM" id="Phobius"/>
    </source>
</evidence>
<accession>A0A8C6AVH9</accession>
<evidence type="ECO:0000313" key="3">
    <source>
        <dbReference type="Proteomes" id="UP000694561"/>
    </source>
</evidence>
<keyword evidence="1" id="KW-0812">Transmembrane</keyword>
<dbReference type="Gene3D" id="2.60.40.10">
    <property type="entry name" value="Immunoglobulins"/>
    <property type="match status" value="1"/>
</dbReference>
<dbReference type="Ensembl" id="ENSMMNT00015007367.1">
    <property type="protein sequence ID" value="ENSMMNP00015006746.1"/>
    <property type="gene ID" value="ENSMMNG00015005017.1"/>
</dbReference>
<feature type="transmembrane region" description="Helical" evidence="1">
    <location>
        <begin position="116"/>
        <end position="137"/>
    </location>
</feature>
<keyword evidence="1" id="KW-0472">Membrane</keyword>
<evidence type="ECO:0000313" key="2">
    <source>
        <dbReference type="Ensembl" id="ENSMMNP00015006746.1"/>
    </source>
</evidence>
<proteinExistence type="predicted"/>
<dbReference type="Proteomes" id="UP000694561">
    <property type="component" value="Unplaced"/>
</dbReference>
<name>A0A8C6AVH9_MONMO</name>